<sequence>MSSDYASYSKKRDQETHTPMLKVFKDMMNKKDNEIDPERVSLLKDNKSVKNPKSYHVHHQREDSMEHDNSEETNSTNYEYLRRHGDTGRAVGDTDFEVYKCRKDCPINRKPEKKKKEKDKLAVAVKRGCKCRKHRQGSQSTQTSVSKTSTDSESTPPSKPDPKVEEAKRKAERDRKAAEAAKKEAAKKAEAEAKAKKEAAAKKEAEKKEAERKEAERKEAERKEAERKEAERKAAEKRAAERREGERNRAAAAAAAKKKSKSDSFSDCGSDFKCYFRKLFDKLDHRALCVLLIIAIIIVCKQSGQSCMNQLQNSGPWSNQRPSVGGLPVPINVPNMVAGPGMMSAVRKNFTLKRAKPLVQTWSVVDEEGEQERYLARRDVGSAHKVKHHDYTGDAYEGMDVSSRSSKKDSAQKGGLMPRSDIFSRLNFNALEEDSCSKRLRDFYQRLLKVDAELENMKFEEKIPENRYKIREKRSSRDMIKRNISDTKIFEKPNDINSVKINSEYKIEEIGDNTNKERRNIEITNNATPPKTIGNKTMTVEVLDNDDNEKTSAKSVKLHDKSLKHHKKPFKLEDVFSKMIDKYPKNTPETLLEIEEAADTTDGKIDLDSVSKILDAKLKMNDEMQQLLLKSKTDEAIDRKVDNSGSYNENYIGLPWFYFSSFVTASTTAEPRVDKLSLRKILQADDDYTDSMEYVEADDHNINHDDLVKLNNMEIPAVRMYRRVPHYDDDDDDDDVSDEKTRTIFEPKGPASSNILQVLNNPNWKGPLPLYPDEVTSMSKAPPPEPAPDVVDDELNLNDLDLINDVNLNGGLLYGEQKLDMKDIKAMEERLNDIRNKDPDKKSNITDNDRFYYKAKFCNKYADEKVNEDDAANSEESISINHQRSAQAYSDYGVLESDHKDPCLKNSHSYTKNAILYDAMEFVTPSGGLPPNQDKNVINKIQSMLKLFSHRDKPAEVKVTAACNNRPRVNDVEIKPSLKTQVKRKRNTFHRRRLKSLNYQDNINDITYSTTEHNDPKIQDHYNFGIEYNYIELFSNYNYQLQADEDSDTIKNVATNDDAVKNDILSLPQNVVVNMKNNISKTENHNSSLKDIKLMSKTQDQLTSNISTHENHNFTDTMTHSGYKKFYTDWLSLLTKFLPKKVENGENENIVTAKLNLSNSNNTQIGHVSRNLMSISDEENTNHMVESPIFGNITPSPEVSVEIKALSDDLYSHPISVSPTTIYVPNATQEIVKRDGDTAEIETKAEASNKTIVKRQAPLAGSGIIFWNDMYDDEYQQEYDVKGGMEDRVGSVRVSRSKKKHKKEKSKKTQTDKPSKLHWLKSKLRRARKKMKHAKEASLDKAARYSQTSGPSLRVQRQLDRGDLSYFQGETRSPSSTTESLIEDEFDTNTDEDVNSKMSFSLLTAHMQEVVKQAAHAVEQGTKNVKVRENKVESELPDSLMEQLVKVMTEIIDNQVEDKTCLQLPSDLREFLAQLTANQNAEEPSKNTDYFKNTFVEMKDPEIDAEANTFSPSNVKYMETLGKIEGLQEDFDHLRKDEKNRLFGVKSYLEEQEKFIRDRLDDSNAMNLKKSPDSVLRIRRDTELNENLKTSENNTKTNNNILGNKTDSAVSCKDSNDKTNDGVHASHFKVEKQHFAKEDIAAKTFNSTKKSSVVDDIHSKLKDREEDTAVRNKVDGSKRVDKRSLQNVYYRAVSEASKNYTTKGSANN</sequence>
<feature type="region of interest" description="Disordered" evidence="1">
    <location>
        <begin position="1330"/>
        <end position="1360"/>
    </location>
</feature>
<comment type="caution">
    <text evidence="2">The sequence shown here is derived from an EMBL/GenBank/DDBJ whole genome shotgun (WGS) entry which is preliminary data.</text>
</comment>
<dbReference type="Proteomes" id="UP000823941">
    <property type="component" value="Chromosome 2"/>
</dbReference>
<evidence type="ECO:0000313" key="3">
    <source>
        <dbReference type="Proteomes" id="UP000823941"/>
    </source>
</evidence>
<protein>
    <submittedName>
        <fullName evidence="2">Uncharacterized protein</fullName>
    </submittedName>
</protein>
<feature type="region of interest" description="Disordered" evidence="1">
    <location>
        <begin position="1"/>
        <end position="77"/>
    </location>
</feature>
<feature type="compositionally biased region" description="Basic and acidic residues" evidence="1">
    <location>
        <begin position="1334"/>
        <end position="1343"/>
    </location>
</feature>
<accession>A0ABQ7R5L3</accession>
<keyword evidence="3" id="KW-1185">Reference proteome</keyword>
<evidence type="ECO:0000313" key="2">
    <source>
        <dbReference type="EMBL" id="KAG7312590.1"/>
    </source>
</evidence>
<feature type="compositionally biased region" description="Basic and acidic residues" evidence="1">
    <location>
        <begin position="23"/>
        <end position="48"/>
    </location>
</feature>
<feature type="region of interest" description="Disordered" evidence="1">
    <location>
        <begin position="396"/>
        <end position="416"/>
    </location>
</feature>
<evidence type="ECO:0000256" key="1">
    <source>
        <dbReference type="SAM" id="MobiDB-lite"/>
    </source>
</evidence>
<organism evidence="2 3">
    <name type="scientific">Plutella xylostella</name>
    <name type="common">Diamondback moth</name>
    <name type="synonym">Plutella maculipennis</name>
    <dbReference type="NCBI Taxonomy" id="51655"/>
    <lineage>
        <taxon>Eukaryota</taxon>
        <taxon>Metazoa</taxon>
        <taxon>Ecdysozoa</taxon>
        <taxon>Arthropoda</taxon>
        <taxon>Hexapoda</taxon>
        <taxon>Insecta</taxon>
        <taxon>Pterygota</taxon>
        <taxon>Neoptera</taxon>
        <taxon>Endopterygota</taxon>
        <taxon>Lepidoptera</taxon>
        <taxon>Glossata</taxon>
        <taxon>Ditrysia</taxon>
        <taxon>Yponomeutoidea</taxon>
        <taxon>Plutellidae</taxon>
        <taxon>Plutella</taxon>
    </lineage>
</organism>
<feature type="compositionally biased region" description="Basic and acidic residues" evidence="1">
    <location>
        <begin position="160"/>
        <end position="249"/>
    </location>
</feature>
<feature type="compositionally biased region" description="Low complexity" evidence="1">
    <location>
        <begin position="137"/>
        <end position="152"/>
    </location>
</feature>
<feature type="region of interest" description="Disordered" evidence="1">
    <location>
        <begin position="102"/>
        <end position="267"/>
    </location>
</feature>
<reference evidence="2 3" key="1">
    <citation type="submission" date="2021-06" db="EMBL/GenBank/DDBJ databases">
        <title>A haploid diamondback moth (Plutella xylostella L.) genome assembly resolves 31 chromosomes and identifies a diamide resistance mutation.</title>
        <authorList>
            <person name="Ward C.M."/>
            <person name="Perry K.D."/>
            <person name="Baker G."/>
            <person name="Powis K."/>
            <person name="Heckel D.G."/>
            <person name="Baxter S.W."/>
        </authorList>
    </citation>
    <scope>NUCLEOTIDE SEQUENCE [LARGE SCALE GENOMIC DNA]</scope>
    <source>
        <strain evidence="2 3">LV</strain>
        <tissue evidence="2">Single pupa</tissue>
    </source>
</reference>
<feature type="region of interest" description="Disordered" evidence="1">
    <location>
        <begin position="1286"/>
        <end position="1315"/>
    </location>
</feature>
<dbReference type="EMBL" id="JAHIBW010000002">
    <property type="protein sequence ID" value="KAG7312590.1"/>
    <property type="molecule type" value="Genomic_DNA"/>
</dbReference>
<feature type="compositionally biased region" description="Basic residues" evidence="1">
    <location>
        <begin position="127"/>
        <end position="136"/>
    </location>
</feature>
<feature type="compositionally biased region" description="Basic and acidic residues" evidence="1">
    <location>
        <begin position="60"/>
        <end position="70"/>
    </location>
</feature>
<proteinExistence type="predicted"/>
<gene>
    <name evidence="2" type="ORF">JYU34_000895</name>
</gene>
<name>A0ABQ7R5L3_PLUXY</name>
<feature type="compositionally biased region" description="Basic residues" evidence="1">
    <location>
        <begin position="1295"/>
        <end position="1306"/>
    </location>
</feature>